<organism evidence="6 7">
    <name type="scientific">Quisquiliibacterium transsilvanicum</name>
    <dbReference type="NCBI Taxonomy" id="1549638"/>
    <lineage>
        <taxon>Bacteria</taxon>
        <taxon>Pseudomonadati</taxon>
        <taxon>Pseudomonadota</taxon>
        <taxon>Betaproteobacteria</taxon>
        <taxon>Burkholderiales</taxon>
        <taxon>Burkholderiaceae</taxon>
        <taxon>Quisquiliibacterium</taxon>
    </lineage>
</organism>
<feature type="transmembrane region" description="Helical" evidence="4">
    <location>
        <begin position="240"/>
        <end position="259"/>
    </location>
</feature>
<dbReference type="EMBL" id="JACHGB010000003">
    <property type="protein sequence ID" value="MBB5271392.1"/>
    <property type="molecule type" value="Genomic_DNA"/>
</dbReference>
<accession>A0A7W8M890</accession>
<evidence type="ECO:0000313" key="6">
    <source>
        <dbReference type="EMBL" id="MBB5271392.1"/>
    </source>
</evidence>
<reference evidence="6 7" key="1">
    <citation type="submission" date="2020-08" db="EMBL/GenBank/DDBJ databases">
        <title>Genomic Encyclopedia of Type Strains, Phase IV (KMG-IV): sequencing the most valuable type-strain genomes for metagenomic binning, comparative biology and taxonomic classification.</title>
        <authorList>
            <person name="Goeker M."/>
        </authorList>
    </citation>
    <scope>NUCLEOTIDE SEQUENCE [LARGE SCALE GENOMIC DNA]</scope>
    <source>
        <strain evidence="6 7">DSM 29781</strain>
    </source>
</reference>
<feature type="transmembrane region" description="Helical" evidence="4">
    <location>
        <begin position="327"/>
        <end position="347"/>
    </location>
</feature>
<sequence length="355" mass="36257">MRADLGWTWAQAGWLNTVNAAGYLAGAVLTRLLVVRLGNRRIFQAGMLVTALAILAAGLTRDLGLLSAARLVAGVSGAAVFICGGALAASVWPERPSFATTSIVVYIGAAGIGMVLSGAGIPLLLDARGDAVWPVVWQAMGGVSLAMALAAAWAATRIAEPGAAAGDARWSARPFAFQMLGYLMFAVGYIGYMTFVIALMRENGAGTGAVIATWSLLGLASLAAPFLWHGPFERWPGGRPMAAGLACLAFGAVLALVLADGDWMPLSALLFGIGMFCVPASVTVLVKRGLAPRAWGSAMAVFTIVFGAGQVVGPVLTGWLADLSGSLRPGLAASVGVLALGAVLALLQKEPAPRA</sequence>
<dbReference type="PROSITE" id="PS50850">
    <property type="entry name" value="MFS"/>
    <property type="match status" value="1"/>
</dbReference>
<feature type="transmembrane region" description="Helical" evidence="4">
    <location>
        <begin position="103"/>
        <end position="125"/>
    </location>
</feature>
<proteinExistence type="predicted"/>
<feature type="transmembrane region" description="Helical" evidence="4">
    <location>
        <begin position="131"/>
        <end position="154"/>
    </location>
</feature>
<feature type="transmembrane region" description="Helical" evidence="4">
    <location>
        <begin position="205"/>
        <end position="228"/>
    </location>
</feature>
<name>A0A7W8M890_9BURK</name>
<protein>
    <submittedName>
        <fullName evidence="6">MFS family permease</fullName>
    </submittedName>
</protein>
<feature type="transmembrane region" description="Helical" evidence="4">
    <location>
        <begin position="298"/>
        <end position="321"/>
    </location>
</feature>
<feature type="transmembrane region" description="Helical" evidence="4">
    <location>
        <begin position="12"/>
        <end position="34"/>
    </location>
</feature>
<dbReference type="InterPro" id="IPR010645">
    <property type="entry name" value="MFS_4"/>
</dbReference>
<dbReference type="Proteomes" id="UP000532440">
    <property type="component" value="Unassembled WGS sequence"/>
</dbReference>
<dbReference type="PANTHER" id="PTHR23537">
    <property type="match status" value="1"/>
</dbReference>
<feature type="domain" description="Major facilitator superfamily (MFS) profile" evidence="5">
    <location>
        <begin position="1"/>
        <end position="355"/>
    </location>
</feature>
<evidence type="ECO:0000256" key="1">
    <source>
        <dbReference type="ARBA" id="ARBA00022692"/>
    </source>
</evidence>
<evidence type="ECO:0000256" key="2">
    <source>
        <dbReference type="ARBA" id="ARBA00022989"/>
    </source>
</evidence>
<keyword evidence="3 4" id="KW-0472">Membrane</keyword>
<feature type="transmembrane region" description="Helical" evidence="4">
    <location>
        <begin position="41"/>
        <end position="59"/>
    </location>
</feature>
<feature type="transmembrane region" description="Helical" evidence="4">
    <location>
        <begin position="175"/>
        <end position="199"/>
    </location>
</feature>
<keyword evidence="1 4" id="KW-0812">Transmembrane</keyword>
<dbReference type="SUPFAM" id="SSF103473">
    <property type="entry name" value="MFS general substrate transporter"/>
    <property type="match status" value="1"/>
</dbReference>
<keyword evidence="2 4" id="KW-1133">Transmembrane helix</keyword>
<dbReference type="Pfam" id="PF06779">
    <property type="entry name" value="MFS_4"/>
    <property type="match status" value="1"/>
</dbReference>
<evidence type="ECO:0000259" key="5">
    <source>
        <dbReference type="PROSITE" id="PS50850"/>
    </source>
</evidence>
<feature type="transmembrane region" description="Helical" evidence="4">
    <location>
        <begin position="265"/>
        <end position="286"/>
    </location>
</feature>
<dbReference type="GO" id="GO:0005886">
    <property type="term" value="C:plasma membrane"/>
    <property type="evidence" value="ECO:0007669"/>
    <property type="project" value="TreeGrafter"/>
</dbReference>
<dbReference type="AlphaFoldDB" id="A0A7W8M890"/>
<comment type="caution">
    <text evidence="6">The sequence shown here is derived from an EMBL/GenBank/DDBJ whole genome shotgun (WGS) entry which is preliminary data.</text>
</comment>
<evidence type="ECO:0000313" key="7">
    <source>
        <dbReference type="Proteomes" id="UP000532440"/>
    </source>
</evidence>
<gene>
    <name evidence="6" type="ORF">HNQ70_001402</name>
</gene>
<keyword evidence="7" id="KW-1185">Reference proteome</keyword>
<evidence type="ECO:0000256" key="3">
    <source>
        <dbReference type="ARBA" id="ARBA00023136"/>
    </source>
</evidence>
<dbReference type="InterPro" id="IPR020846">
    <property type="entry name" value="MFS_dom"/>
</dbReference>
<dbReference type="PANTHER" id="PTHR23537:SF1">
    <property type="entry name" value="SUGAR TRANSPORTER"/>
    <property type="match status" value="1"/>
</dbReference>
<evidence type="ECO:0000256" key="4">
    <source>
        <dbReference type="SAM" id="Phobius"/>
    </source>
</evidence>
<dbReference type="GO" id="GO:0022857">
    <property type="term" value="F:transmembrane transporter activity"/>
    <property type="evidence" value="ECO:0007669"/>
    <property type="project" value="InterPro"/>
</dbReference>
<dbReference type="Gene3D" id="1.20.1250.20">
    <property type="entry name" value="MFS general substrate transporter like domains"/>
    <property type="match status" value="1"/>
</dbReference>
<dbReference type="InterPro" id="IPR036259">
    <property type="entry name" value="MFS_trans_sf"/>
</dbReference>
<feature type="transmembrane region" description="Helical" evidence="4">
    <location>
        <begin position="71"/>
        <end position="91"/>
    </location>
</feature>